<organism evidence="10 11">
    <name type="scientific">Escallonia rubra</name>
    <dbReference type="NCBI Taxonomy" id="112253"/>
    <lineage>
        <taxon>Eukaryota</taxon>
        <taxon>Viridiplantae</taxon>
        <taxon>Streptophyta</taxon>
        <taxon>Embryophyta</taxon>
        <taxon>Tracheophyta</taxon>
        <taxon>Spermatophyta</taxon>
        <taxon>Magnoliopsida</taxon>
        <taxon>eudicotyledons</taxon>
        <taxon>Gunneridae</taxon>
        <taxon>Pentapetalae</taxon>
        <taxon>asterids</taxon>
        <taxon>campanulids</taxon>
        <taxon>Escalloniales</taxon>
        <taxon>Escalloniaceae</taxon>
        <taxon>Escallonia</taxon>
    </lineage>
</organism>
<dbReference type="AlphaFoldDB" id="A0AA88R110"/>
<keyword evidence="1" id="KW-0479">Metal-binding</keyword>
<keyword evidence="7" id="KW-0812">Transmembrane</keyword>
<dbReference type="Gene3D" id="3.30.40.10">
    <property type="entry name" value="Zinc/RING finger domain, C3HC4 (zinc finger)"/>
    <property type="match status" value="1"/>
</dbReference>
<evidence type="ECO:0000256" key="5">
    <source>
        <dbReference type="ARBA" id="ARBA00023163"/>
    </source>
</evidence>
<dbReference type="GO" id="GO:0006412">
    <property type="term" value="P:translation"/>
    <property type="evidence" value="ECO:0007669"/>
    <property type="project" value="InterPro"/>
</dbReference>
<dbReference type="Pfam" id="PF17257">
    <property type="entry name" value="DUF5323"/>
    <property type="match status" value="1"/>
</dbReference>
<proteinExistence type="predicted"/>
<sequence length="1208" mass="134008">MLLASRFDEDYTLSKVREISIGQSGELNREPLKKVEFHAFQWRDVPTKVTGTCNMPCKDQLTSLLDDQGNADDQFAATSAAKSFNGDALDAESLKEQEMSNVSSGCSAPAITQASVKVSNEDSCTVDVQDDRFLNNIIVDEGSGIDKCWSSDDASDSERSEFHGFARSIDEESSKAFSNLTSGSLIDEIRLRDSLRLKRGRNQSHPGFNIHENTKQKQNLERGFKTQKKRKAMFPASGFSVDDDEFAEYSASTERHSHSSRNIQMSLRPDQGKSHNCACSVGRTSKQKRCSLSFSKTIYSKSDLHRLHRSKVEGVDCETVHDDYPEFPEASRGKRFRLDQAAPTNKCFRMQEPDCTDAKIPEKCNSMNCMITSSCLPMSVCKRKATPIVGGKYGVISNGDTSKPAKVLSLMKVLKRARRCTITENEESKLTSANKSILKRVRGTNAPSGKFNQKEKRKRESQNAAFHSGLCPTNSVEETFVESNNRHETCILEKETDEGHGKKYGIPDSCPYTRLKLKSMEVLKCTPYGLTKRGRDTTCSEFAAMKNPGCVLQKKSRGNLPKCAEESKSRGSESYNGNRLEKHRCQPFLDLDAFCCVCGSSNEDEVCVLCGYGGGAMTQALRSNSVVKTLLKAWDFEEEREMPIAPADTVDKQLNMMTFSGSEFLGNSLPTIKPAHVKSNSVAVWKLDLQQLDSAKGSSFAANNSTVHNSITAGILDSTVKQWVHMVCGLWTPETRCPNVDTMSAFDVSGVSCPKVNMVCSMCNRPGGACIQCRAANCSVLFHPWCAHRKIQPIDETITKIKSSSRPQKKATAHHRKTWPRKTKPWDVCRGPANTVVEASSPPVPLSALTASFPDLPSLENGSKLSIPILRCPVSLGGLINNEIHWLQGLLQSEVEGFDGESVGFYGRCDLHATHHQCSSDANPRNTKPDHPGEEEFTCARTEGYKGRKREGYRHNIPPQSDGTGGCLVSQEQLNAWLHIHGQKLCTKGLPKLPALEVEYDCRKEYARYKQSKGWKHFVVYKSGIHALGLYTSRFIPRGAMVVEYVGEIVGLRVSDKRENEYQSGQKLQYKSACYFFKIDKEHIIDATRKGGIARFVNHSCMAISWALDLYVIALTSYFILLGLTFVFVVVDFYDQPNCVAKVITVRNEKKIWAHGHVIQGIWVLSQMSVGLDGCRDVVLGMEGCQATLCGMDGRMGAAVFMFVKGSA</sequence>
<dbReference type="Pfam" id="PF13832">
    <property type="entry name" value="zf-HC5HC2H_2"/>
    <property type="match status" value="1"/>
</dbReference>
<evidence type="ECO:0000256" key="4">
    <source>
        <dbReference type="ARBA" id="ARBA00023015"/>
    </source>
</evidence>
<evidence type="ECO:0000256" key="7">
    <source>
        <dbReference type="SAM" id="Phobius"/>
    </source>
</evidence>
<dbReference type="PROSITE" id="PS50280">
    <property type="entry name" value="SET"/>
    <property type="match status" value="1"/>
</dbReference>
<dbReference type="Gene3D" id="2.170.270.10">
    <property type="entry name" value="SET domain"/>
    <property type="match status" value="1"/>
</dbReference>
<dbReference type="EMBL" id="JAVXUO010002426">
    <property type="protein sequence ID" value="KAK2973340.1"/>
    <property type="molecule type" value="Genomic_DNA"/>
</dbReference>
<evidence type="ECO:0008006" key="12">
    <source>
        <dbReference type="Google" id="ProtNLM"/>
    </source>
</evidence>
<dbReference type="PROSITE" id="PS51805">
    <property type="entry name" value="EPHD"/>
    <property type="match status" value="1"/>
</dbReference>
<dbReference type="InterPro" id="IPR020526">
    <property type="entry name" value="Ribosomal_cL38"/>
</dbReference>
<evidence type="ECO:0000259" key="9">
    <source>
        <dbReference type="PROSITE" id="PS51805"/>
    </source>
</evidence>
<dbReference type="InterPro" id="IPR013083">
    <property type="entry name" value="Znf_RING/FYVE/PHD"/>
</dbReference>
<reference evidence="10" key="1">
    <citation type="submission" date="2022-12" db="EMBL/GenBank/DDBJ databases">
        <title>Draft genome assemblies for two species of Escallonia (Escalloniales).</title>
        <authorList>
            <person name="Chanderbali A."/>
            <person name="Dervinis C."/>
            <person name="Anghel I."/>
            <person name="Soltis D."/>
            <person name="Soltis P."/>
            <person name="Zapata F."/>
        </authorList>
    </citation>
    <scope>NUCLEOTIDE SEQUENCE</scope>
    <source>
        <strain evidence="10">UCBG92.1500</strain>
        <tissue evidence="10">Leaf</tissue>
    </source>
</reference>
<protein>
    <recommendedName>
        <fullName evidence="12">Histone-lysine N-methyltransferase ATX4</fullName>
    </recommendedName>
</protein>
<feature type="compositionally biased region" description="Basic residues" evidence="6">
    <location>
        <begin position="807"/>
        <end position="823"/>
    </location>
</feature>
<evidence type="ECO:0000256" key="6">
    <source>
        <dbReference type="SAM" id="MobiDB-lite"/>
    </source>
</evidence>
<dbReference type="GO" id="GO:0009507">
    <property type="term" value="C:chloroplast"/>
    <property type="evidence" value="ECO:0007669"/>
    <property type="project" value="InterPro"/>
</dbReference>
<accession>A0AA88R110</accession>
<keyword evidence="11" id="KW-1185">Reference proteome</keyword>
<feature type="region of interest" description="Disordered" evidence="6">
    <location>
        <begin position="801"/>
        <end position="827"/>
    </location>
</feature>
<keyword evidence="5" id="KW-0804">Transcription</keyword>
<dbReference type="GO" id="GO:0003735">
    <property type="term" value="F:structural constituent of ribosome"/>
    <property type="evidence" value="ECO:0007669"/>
    <property type="project" value="InterPro"/>
</dbReference>
<dbReference type="Proteomes" id="UP001187471">
    <property type="component" value="Unassembled WGS sequence"/>
</dbReference>
<dbReference type="CDD" id="cd15571">
    <property type="entry name" value="ePHD"/>
    <property type="match status" value="1"/>
</dbReference>
<feature type="domain" description="SET" evidence="8">
    <location>
        <begin position="1016"/>
        <end position="1169"/>
    </location>
</feature>
<feature type="compositionally biased region" description="Polar residues" evidence="6">
    <location>
        <begin position="916"/>
        <end position="926"/>
    </location>
</feature>
<gene>
    <name evidence="10" type="ORF">RJ640_015095</name>
</gene>
<feature type="transmembrane region" description="Helical" evidence="7">
    <location>
        <begin position="1110"/>
        <end position="1134"/>
    </location>
</feature>
<dbReference type="GO" id="GO:0008270">
    <property type="term" value="F:zinc ion binding"/>
    <property type="evidence" value="ECO:0007669"/>
    <property type="project" value="UniProtKB-KW"/>
</dbReference>
<keyword evidence="4" id="KW-0805">Transcription regulation</keyword>
<comment type="caution">
    <text evidence="10">The sequence shown here is derived from an EMBL/GenBank/DDBJ whole genome shotgun (WGS) entry which is preliminary data.</text>
</comment>
<dbReference type="GO" id="GO:0005840">
    <property type="term" value="C:ribosome"/>
    <property type="evidence" value="ECO:0007669"/>
    <property type="project" value="InterPro"/>
</dbReference>
<evidence type="ECO:0000256" key="2">
    <source>
        <dbReference type="ARBA" id="ARBA00022771"/>
    </source>
</evidence>
<name>A0AA88R110_9ASTE</name>
<evidence type="ECO:0000313" key="11">
    <source>
        <dbReference type="Proteomes" id="UP001187471"/>
    </source>
</evidence>
<feature type="domain" description="PHD-type" evidence="9">
    <location>
        <begin position="691"/>
        <end position="818"/>
    </location>
</feature>
<dbReference type="PANTHER" id="PTHR45838">
    <property type="entry name" value="HISTONE-LYSINE-N-METHYLTRANSFERASE 2 KMT2 FAMILY MEMBER"/>
    <property type="match status" value="1"/>
</dbReference>
<evidence type="ECO:0000256" key="3">
    <source>
        <dbReference type="ARBA" id="ARBA00022833"/>
    </source>
</evidence>
<keyword evidence="7" id="KW-1133">Transmembrane helix</keyword>
<keyword evidence="3" id="KW-0862">Zinc</keyword>
<dbReference type="Pfam" id="PF00856">
    <property type="entry name" value="SET"/>
    <property type="match status" value="1"/>
</dbReference>
<evidence type="ECO:0000256" key="1">
    <source>
        <dbReference type="ARBA" id="ARBA00022723"/>
    </source>
</evidence>
<dbReference type="GO" id="GO:0042800">
    <property type="term" value="F:histone H3K4 methyltransferase activity"/>
    <property type="evidence" value="ECO:0007669"/>
    <property type="project" value="TreeGrafter"/>
</dbReference>
<keyword evidence="2" id="KW-0863">Zinc-finger</keyword>
<dbReference type="InterPro" id="IPR046341">
    <property type="entry name" value="SET_dom_sf"/>
</dbReference>
<evidence type="ECO:0000313" key="10">
    <source>
        <dbReference type="EMBL" id="KAK2973340.1"/>
    </source>
</evidence>
<dbReference type="SUPFAM" id="SSF82199">
    <property type="entry name" value="SET domain"/>
    <property type="match status" value="1"/>
</dbReference>
<dbReference type="PANTHER" id="PTHR45838:SF4">
    <property type="entry name" value="HISTONE-LYSINE N-METHYLTRANSFERASE TRITHORAX"/>
    <property type="match status" value="1"/>
</dbReference>
<keyword evidence="7" id="KW-0472">Membrane</keyword>
<dbReference type="GO" id="GO:0035097">
    <property type="term" value="C:histone methyltransferase complex"/>
    <property type="evidence" value="ECO:0007669"/>
    <property type="project" value="TreeGrafter"/>
</dbReference>
<dbReference type="SMART" id="SM00317">
    <property type="entry name" value="SET"/>
    <property type="match status" value="1"/>
</dbReference>
<evidence type="ECO:0000259" key="8">
    <source>
        <dbReference type="PROSITE" id="PS50280"/>
    </source>
</evidence>
<dbReference type="GO" id="GO:0019843">
    <property type="term" value="F:rRNA binding"/>
    <property type="evidence" value="ECO:0007669"/>
    <property type="project" value="InterPro"/>
</dbReference>
<feature type="region of interest" description="Disordered" evidence="6">
    <location>
        <begin position="916"/>
        <end position="935"/>
    </location>
</feature>
<dbReference type="InterPro" id="IPR001214">
    <property type="entry name" value="SET_dom"/>
</dbReference>
<dbReference type="InterPro" id="IPR034732">
    <property type="entry name" value="EPHD"/>
</dbReference>
<dbReference type="GO" id="GO:0045893">
    <property type="term" value="P:positive regulation of DNA-templated transcription"/>
    <property type="evidence" value="ECO:0007669"/>
    <property type="project" value="TreeGrafter"/>
</dbReference>